<keyword evidence="1" id="KW-1015">Disulfide bond</keyword>
<sequence>MFSNIRSFFRGDFKGSAIAPSKTYTDNRKMGADKVVTVTSAAAFQEILAKNPTVVVDFFATWCGPCKVISPKFHEFSNKFESVVFVEVDVDAVPEVAETAGIRAMPTFQLYKNGKLADEIVGADPNKLLSLIEKHQ</sequence>
<evidence type="ECO:0000313" key="3">
    <source>
        <dbReference type="EMBL" id="KAH6594760.1"/>
    </source>
</evidence>
<dbReference type="CDD" id="cd02947">
    <property type="entry name" value="TRX_family"/>
    <property type="match status" value="1"/>
</dbReference>
<dbReference type="InterPro" id="IPR036249">
    <property type="entry name" value="Thioredoxin-like_sf"/>
</dbReference>
<comment type="caution">
    <text evidence="3">The sequence shown here is derived from an EMBL/GenBank/DDBJ whole genome shotgun (WGS) entry which is preliminary data.</text>
</comment>
<dbReference type="PRINTS" id="PR00421">
    <property type="entry name" value="THIOREDOXIN"/>
</dbReference>
<dbReference type="Proteomes" id="UP001648503">
    <property type="component" value="Unassembled WGS sequence"/>
</dbReference>
<dbReference type="Gene3D" id="3.40.30.10">
    <property type="entry name" value="Glutaredoxin"/>
    <property type="match status" value="1"/>
</dbReference>
<dbReference type="InterPro" id="IPR017937">
    <property type="entry name" value="Thioredoxin_CS"/>
</dbReference>
<protein>
    <recommendedName>
        <fullName evidence="2">Thioredoxin domain-containing protein</fullName>
    </recommendedName>
</protein>
<feature type="domain" description="Thioredoxin" evidence="2">
    <location>
        <begin position="13"/>
        <end position="136"/>
    </location>
</feature>
<dbReference type="PROSITE" id="PS00194">
    <property type="entry name" value="THIOREDOXIN_1"/>
    <property type="match status" value="1"/>
</dbReference>
<dbReference type="SUPFAM" id="SSF52833">
    <property type="entry name" value="Thioredoxin-like"/>
    <property type="match status" value="1"/>
</dbReference>
<dbReference type="Pfam" id="PF00085">
    <property type="entry name" value="Thioredoxin"/>
    <property type="match status" value="1"/>
</dbReference>
<dbReference type="PANTHER" id="PTHR46115">
    <property type="entry name" value="THIOREDOXIN-LIKE PROTEIN 1"/>
    <property type="match status" value="1"/>
</dbReference>
<dbReference type="PROSITE" id="PS51352">
    <property type="entry name" value="THIOREDOXIN_2"/>
    <property type="match status" value="1"/>
</dbReference>
<evidence type="ECO:0000256" key="1">
    <source>
        <dbReference type="ARBA" id="ARBA00023157"/>
    </source>
</evidence>
<dbReference type="InterPro" id="IPR013766">
    <property type="entry name" value="Thioredoxin_domain"/>
</dbReference>
<reference evidence="3 4" key="1">
    <citation type="submission" date="2021-02" db="EMBL/GenBank/DDBJ databases">
        <title>Variation within the Batrachochytrium salamandrivorans European outbreak.</title>
        <authorList>
            <person name="Kelly M."/>
            <person name="Pasmans F."/>
            <person name="Shea T.P."/>
            <person name="Munoz J.F."/>
            <person name="Carranza S."/>
            <person name="Cuomo C.A."/>
            <person name="Martel A."/>
        </authorList>
    </citation>
    <scope>NUCLEOTIDE SEQUENCE [LARGE SCALE GENOMIC DNA]</scope>
    <source>
        <strain evidence="3 4">AMFP18/2</strain>
    </source>
</reference>
<keyword evidence="4" id="KW-1185">Reference proteome</keyword>
<dbReference type="EMBL" id="JAFCIX010000330">
    <property type="protein sequence ID" value="KAH6594760.1"/>
    <property type="molecule type" value="Genomic_DNA"/>
</dbReference>
<organism evidence="3 4">
    <name type="scientific">Batrachochytrium salamandrivorans</name>
    <dbReference type="NCBI Taxonomy" id="1357716"/>
    <lineage>
        <taxon>Eukaryota</taxon>
        <taxon>Fungi</taxon>
        <taxon>Fungi incertae sedis</taxon>
        <taxon>Chytridiomycota</taxon>
        <taxon>Chytridiomycota incertae sedis</taxon>
        <taxon>Chytridiomycetes</taxon>
        <taxon>Rhizophydiales</taxon>
        <taxon>Rhizophydiales incertae sedis</taxon>
        <taxon>Batrachochytrium</taxon>
    </lineage>
</organism>
<accession>A0ABQ8FD38</accession>
<evidence type="ECO:0000259" key="2">
    <source>
        <dbReference type="PROSITE" id="PS51352"/>
    </source>
</evidence>
<evidence type="ECO:0000313" key="4">
    <source>
        <dbReference type="Proteomes" id="UP001648503"/>
    </source>
</evidence>
<name>A0ABQ8FD38_9FUNG</name>
<proteinExistence type="predicted"/>
<gene>
    <name evidence="3" type="ORF">BASA50_006435</name>
</gene>